<gene>
    <name evidence="9" type="primary">glmM</name>
    <name evidence="16" type="ORF">F3087_23510</name>
</gene>
<dbReference type="PROSITE" id="PS00710">
    <property type="entry name" value="PGM_PMM"/>
    <property type="match status" value="1"/>
</dbReference>
<feature type="binding site" evidence="9">
    <location>
        <position position="258"/>
    </location>
    <ligand>
        <name>Mg(2+)</name>
        <dbReference type="ChEBI" id="CHEBI:18420"/>
    </ligand>
</feature>
<dbReference type="HAMAP" id="MF_01554_B">
    <property type="entry name" value="GlmM_B"/>
    <property type="match status" value="1"/>
</dbReference>
<dbReference type="FunFam" id="3.40.120.10:FF:000001">
    <property type="entry name" value="Phosphoglucosamine mutase"/>
    <property type="match status" value="1"/>
</dbReference>
<dbReference type="Gene3D" id="3.30.310.50">
    <property type="entry name" value="Alpha-D-phosphohexomutase, C-terminal domain"/>
    <property type="match status" value="1"/>
</dbReference>
<accession>A0A5N0EBZ8</accession>
<keyword evidence="5 9" id="KW-0413">Isomerase</keyword>
<comment type="similarity">
    <text evidence="1 9 10">Belongs to the phosphohexose mutase family.</text>
</comment>
<organism evidence="16 17">
    <name type="scientific">Nocardia colli</name>
    <dbReference type="NCBI Taxonomy" id="2545717"/>
    <lineage>
        <taxon>Bacteria</taxon>
        <taxon>Bacillati</taxon>
        <taxon>Actinomycetota</taxon>
        <taxon>Actinomycetes</taxon>
        <taxon>Mycobacteriales</taxon>
        <taxon>Nocardiaceae</taxon>
        <taxon>Nocardia</taxon>
    </lineage>
</organism>
<evidence type="ECO:0000313" key="17">
    <source>
        <dbReference type="Proteomes" id="UP000323876"/>
    </source>
</evidence>
<feature type="binding site" evidence="9">
    <location>
        <position position="256"/>
    </location>
    <ligand>
        <name>Mg(2+)</name>
        <dbReference type="ChEBI" id="CHEBI:18420"/>
    </ligand>
</feature>
<evidence type="ECO:0000259" key="13">
    <source>
        <dbReference type="Pfam" id="PF02878"/>
    </source>
</evidence>
<evidence type="ECO:0000256" key="2">
    <source>
        <dbReference type="ARBA" id="ARBA00022553"/>
    </source>
</evidence>
<feature type="domain" description="Alpha-D-phosphohexomutase alpha/beta/alpha" evidence="13">
    <location>
        <begin position="3"/>
        <end position="133"/>
    </location>
</feature>
<dbReference type="InterPro" id="IPR005844">
    <property type="entry name" value="A-D-PHexomutase_a/b/a-I"/>
</dbReference>
<keyword evidence="4 9" id="KW-0460">Magnesium</keyword>
<feature type="binding site" description="via phosphate group" evidence="9">
    <location>
        <position position="100"/>
    </location>
    <ligand>
        <name>Mg(2+)</name>
        <dbReference type="ChEBI" id="CHEBI:18420"/>
    </ligand>
</feature>
<feature type="binding site" evidence="9">
    <location>
        <position position="254"/>
    </location>
    <ligand>
        <name>Mg(2+)</name>
        <dbReference type="ChEBI" id="CHEBI:18420"/>
    </ligand>
</feature>
<comment type="caution">
    <text evidence="16">The sequence shown here is derived from an EMBL/GenBank/DDBJ whole genome shotgun (WGS) entry which is preliminary data.</text>
</comment>
<name>A0A5N0EBZ8_9NOCA</name>
<dbReference type="GO" id="GO:0000287">
    <property type="term" value="F:magnesium ion binding"/>
    <property type="evidence" value="ECO:0007669"/>
    <property type="project" value="UniProtKB-UniRule"/>
</dbReference>
<evidence type="ECO:0000256" key="8">
    <source>
        <dbReference type="ARBA" id="ARBA00068193"/>
    </source>
</evidence>
<dbReference type="Pfam" id="PF02880">
    <property type="entry name" value="PGM_PMM_III"/>
    <property type="match status" value="1"/>
</dbReference>
<dbReference type="InterPro" id="IPR005841">
    <property type="entry name" value="Alpha-D-phosphohexomutase_SF"/>
</dbReference>
<evidence type="ECO:0000256" key="7">
    <source>
        <dbReference type="ARBA" id="ARBA00066330"/>
    </source>
</evidence>
<dbReference type="GO" id="GO:0008966">
    <property type="term" value="F:phosphoglucosamine mutase activity"/>
    <property type="evidence" value="ECO:0007669"/>
    <property type="project" value="UniProtKB-UniRule"/>
</dbReference>
<dbReference type="InterPro" id="IPR006352">
    <property type="entry name" value="GlmM_bact"/>
</dbReference>
<dbReference type="InterPro" id="IPR016066">
    <property type="entry name" value="A-D-PHexomutase_CS"/>
</dbReference>
<dbReference type="InterPro" id="IPR016055">
    <property type="entry name" value="A-D-PHexomutase_a/b/a-I/II/III"/>
</dbReference>
<dbReference type="NCBIfam" id="TIGR01455">
    <property type="entry name" value="glmM"/>
    <property type="match status" value="1"/>
</dbReference>
<dbReference type="PRINTS" id="PR00509">
    <property type="entry name" value="PGMPMM"/>
</dbReference>
<dbReference type="InterPro" id="IPR005846">
    <property type="entry name" value="A-D-PHexomutase_a/b/a-III"/>
</dbReference>
<evidence type="ECO:0000256" key="10">
    <source>
        <dbReference type="RuleBase" id="RU004326"/>
    </source>
</evidence>
<dbReference type="GO" id="GO:0005975">
    <property type="term" value="P:carbohydrate metabolic process"/>
    <property type="evidence" value="ECO:0007669"/>
    <property type="project" value="InterPro"/>
</dbReference>
<evidence type="ECO:0000256" key="5">
    <source>
        <dbReference type="ARBA" id="ARBA00023235"/>
    </source>
</evidence>
<feature type="domain" description="Alpha-D-phosphohexomutase alpha/beta/alpha" evidence="14">
    <location>
        <begin position="172"/>
        <end position="267"/>
    </location>
</feature>
<keyword evidence="17" id="KW-1185">Reference proteome</keyword>
<dbReference type="InterPro" id="IPR050060">
    <property type="entry name" value="Phosphoglucosamine_mutase"/>
</dbReference>
<evidence type="ECO:0000259" key="14">
    <source>
        <dbReference type="Pfam" id="PF02879"/>
    </source>
</evidence>
<protein>
    <recommendedName>
        <fullName evidence="8 9">Phosphoglucosamine mutase</fullName>
        <ecNumber evidence="7 9">5.4.2.10</ecNumber>
    </recommendedName>
</protein>
<evidence type="ECO:0000256" key="3">
    <source>
        <dbReference type="ARBA" id="ARBA00022723"/>
    </source>
</evidence>
<evidence type="ECO:0000259" key="15">
    <source>
        <dbReference type="Pfam" id="PF02880"/>
    </source>
</evidence>
<dbReference type="EC" id="5.4.2.10" evidence="7 9"/>
<comment type="function">
    <text evidence="9 11">Catalyzes the conversion of glucosamine-6-phosphate to glucosamine-1-phosphate.</text>
</comment>
<dbReference type="OrthoDB" id="9803322at2"/>
<dbReference type="InterPro" id="IPR036900">
    <property type="entry name" value="A-D-PHexomutase_C_sf"/>
</dbReference>
<dbReference type="RefSeq" id="WP_150404197.1">
    <property type="nucleotide sequence ID" value="NZ_VXLC01000012.1"/>
</dbReference>
<reference evidence="16 17" key="1">
    <citation type="submission" date="2019-09" db="EMBL/GenBank/DDBJ databases">
        <authorList>
            <person name="Wang X."/>
        </authorList>
    </citation>
    <scope>NUCLEOTIDE SEQUENCE [LARGE SCALE GENOMIC DNA]</scope>
    <source>
        <strain evidence="16 17">CICC 11023</strain>
    </source>
</reference>
<evidence type="ECO:0000256" key="1">
    <source>
        <dbReference type="ARBA" id="ARBA00010231"/>
    </source>
</evidence>
<keyword evidence="2 9" id="KW-0597">Phosphoprotein</keyword>
<dbReference type="Pfam" id="PF02878">
    <property type="entry name" value="PGM_PMM_I"/>
    <property type="match status" value="1"/>
</dbReference>
<dbReference type="PANTHER" id="PTHR42946">
    <property type="entry name" value="PHOSPHOHEXOSE MUTASE"/>
    <property type="match status" value="1"/>
</dbReference>
<dbReference type="AlphaFoldDB" id="A0A5N0EBZ8"/>
<feature type="modified residue" description="Phosphoserine" evidence="9">
    <location>
        <position position="100"/>
    </location>
</feature>
<dbReference type="SUPFAM" id="SSF53738">
    <property type="entry name" value="Phosphoglucomutase, first 3 domains"/>
    <property type="match status" value="3"/>
</dbReference>
<dbReference type="FunFam" id="3.40.120.10:FF:000002">
    <property type="entry name" value="Phosphoglucosamine mutase"/>
    <property type="match status" value="1"/>
</dbReference>
<feature type="domain" description="Alpha-D-phosphohexomutase alpha/beta/alpha" evidence="15">
    <location>
        <begin position="271"/>
        <end position="377"/>
    </location>
</feature>
<evidence type="ECO:0000256" key="4">
    <source>
        <dbReference type="ARBA" id="ARBA00022842"/>
    </source>
</evidence>
<dbReference type="EMBL" id="VXLC01000012">
    <property type="protein sequence ID" value="KAA8886453.1"/>
    <property type="molecule type" value="Genomic_DNA"/>
</dbReference>
<dbReference type="GO" id="GO:0004615">
    <property type="term" value="F:phosphomannomutase activity"/>
    <property type="evidence" value="ECO:0007669"/>
    <property type="project" value="TreeGrafter"/>
</dbReference>
<dbReference type="InterPro" id="IPR005845">
    <property type="entry name" value="A-D-PHexomutase_a/b/a-II"/>
</dbReference>
<dbReference type="GO" id="GO:0005829">
    <property type="term" value="C:cytosol"/>
    <property type="evidence" value="ECO:0007669"/>
    <property type="project" value="TreeGrafter"/>
</dbReference>
<dbReference type="GO" id="GO:0006048">
    <property type="term" value="P:UDP-N-acetylglucosamine biosynthetic process"/>
    <property type="evidence" value="ECO:0007669"/>
    <property type="project" value="TreeGrafter"/>
</dbReference>
<dbReference type="Pfam" id="PF02879">
    <property type="entry name" value="PGM_PMM_II"/>
    <property type="match status" value="1"/>
</dbReference>
<dbReference type="InterPro" id="IPR005843">
    <property type="entry name" value="A-D-PHexomutase_C"/>
</dbReference>
<feature type="active site" description="Phosphoserine intermediate" evidence="9">
    <location>
        <position position="100"/>
    </location>
</feature>
<comment type="cofactor">
    <cofactor evidence="9">
        <name>Mg(2+)</name>
        <dbReference type="ChEBI" id="CHEBI:18420"/>
    </cofactor>
    <text evidence="9">Binds 1 Mg(2+) ion per subunit.</text>
</comment>
<evidence type="ECO:0000256" key="6">
    <source>
        <dbReference type="ARBA" id="ARBA00050364"/>
    </source>
</evidence>
<comment type="catalytic activity">
    <reaction evidence="6 9 11">
        <text>alpha-D-glucosamine 1-phosphate = D-glucosamine 6-phosphate</text>
        <dbReference type="Rhea" id="RHEA:23424"/>
        <dbReference type="ChEBI" id="CHEBI:58516"/>
        <dbReference type="ChEBI" id="CHEBI:58725"/>
        <dbReference type="EC" id="5.4.2.10"/>
    </reaction>
</comment>
<dbReference type="GO" id="GO:0009252">
    <property type="term" value="P:peptidoglycan biosynthetic process"/>
    <property type="evidence" value="ECO:0007669"/>
    <property type="project" value="TreeGrafter"/>
</dbReference>
<evidence type="ECO:0000259" key="12">
    <source>
        <dbReference type="Pfam" id="PF00408"/>
    </source>
</evidence>
<feature type="domain" description="Alpha-D-phosphohexomutase C-terminal" evidence="12">
    <location>
        <begin position="387"/>
        <end position="453"/>
    </location>
</feature>
<dbReference type="PANTHER" id="PTHR42946:SF1">
    <property type="entry name" value="PHOSPHOGLUCOMUTASE (ALPHA-D-GLUCOSE-1,6-BISPHOSPHATE-DEPENDENT)"/>
    <property type="match status" value="1"/>
</dbReference>
<evidence type="ECO:0000256" key="9">
    <source>
        <dbReference type="HAMAP-Rule" id="MF_01554"/>
    </source>
</evidence>
<dbReference type="CDD" id="cd05802">
    <property type="entry name" value="GlmM"/>
    <property type="match status" value="1"/>
</dbReference>
<dbReference type="SUPFAM" id="SSF55957">
    <property type="entry name" value="Phosphoglucomutase, C-terminal domain"/>
    <property type="match status" value="1"/>
</dbReference>
<evidence type="ECO:0000256" key="11">
    <source>
        <dbReference type="RuleBase" id="RU004327"/>
    </source>
</evidence>
<keyword evidence="3 9" id="KW-0479">Metal-binding</keyword>
<dbReference type="Pfam" id="PF00408">
    <property type="entry name" value="PGM_PMM_IV"/>
    <property type="match status" value="1"/>
</dbReference>
<dbReference type="FunFam" id="3.30.310.50:FF:000001">
    <property type="entry name" value="Phosphoglucosamine mutase"/>
    <property type="match status" value="1"/>
</dbReference>
<dbReference type="Proteomes" id="UP000323876">
    <property type="component" value="Unassembled WGS sequence"/>
</dbReference>
<proteinExistence type="inferred from homology"/>
<evidence type="ECO:0000313" key="16">
    <source>
        <dbReference type="EMBL" id="KAA8886453.1"/>
    </source>
</evidence>
<dbReference type="Gene3D" id="3.40.120.10">
    <property type="entry name" value="Alpha-D-Glucose-1,6-Bisphosphate, subunit A, domain 3"/>
    <property type="match status" value="3"/>
</dbReference>
<comment type="PTM">
    <text evidence="9">Activated by phosphorylation.</text>
</comment>
<sequence length="458" mass="47565">MGRLFGTDGIRGLANESLSPELALRVSGAAAQILSSGKERPLAVVGRDSRASGEMLEAAVTAGLTATGVNVLQVGVLPTPAVAYLTGLYDACFGVMISASHNPMPDNGIKIFAAGGHKLDDAIEDRIEALLAEDVAVRPTGRGIGRVVNASGARDHGQTIPDQYSIAGTHERYVEHLVEATAQDLTGLTVVVDCAHGAAAEVGPAAFREAGATVIAINAEPDGLNINDGCGSTHLEMVQRAVREHGADLGLALDGDADRCLAADADGNVVDGDVILAILALAMHETGDLAKDTLVGTVMSNLGLHIAMREAGITLLTTAVGDRYVLEELRRGGYTLGGEQSGHVIFPKFGTTGDGILTGLKLMARMARTRRSLADLSGILRTVPQVLVNVPVSDKSLVAAAPEVRDAVLEAERILGDNGRVLLRPSGTEQLVRVMVEATDPAQARQLADDLAKRVASV</sequence>